<evidence type="ECO:0000313" key="8">
    <source>
        <dbReference type="EMBL" id="KAG0645363.1"/>
    </source>
</evidence>
<evidence type="ECO:0000256" key="5">
    <source>
        <dbReference type="ARBA" id="ARBA00038359"/>
    </source>
</evidence>
<accession>A0A9P6VDP0</accession>
<evidence type="ECO:0000259" key="7">
    <source>
        <dbReference type="Pfam" id="PF20684"/>
    </source>
</evidence>
<dbReference type="PANTHER" id="PTHR33048">
    <property type="entry name" value="PTH11-LIKE INTEGRAL MEMBRANE PROTEIN (AFU_ORTHOLOGUE AFUA_5G11245)"/>
    <property type="match status" value="1"/>
</dbReference>
<dbReference type="PANTHER" id="PTHR33048:SF162">
    <property type="entry name" value="SATRATOXIN BIOSYNTHESIS SC1 CLUSTER PROTEIN 4"/>
    <property type="match status" value="1"/>
</dbReference>
<keyword evidence="3 6" id="KW-1133">Transmembrane helix</keyword>
<organism evidence="8 9">
    <name type="scientific">Hyphodiscus hymeniophilus</name>
    <dbReference type="NCBI Taxonomy" id="353542"/>
    <lineage>
        <taxon>Eukaryota</taxon>
        <taxon>Fungi</taxon>
        <taxon>Dikarya</taxon>
        <taxon>Ascomycota</taxon>
        <taxon>Pezizomycotina</taxon>
        <taxon>Leotiomycetes</taxon>
        <taxon>Helotiales</taxon>
        <taxon>Hyphodiscaceae</taxon>
        <taxon>Hyphodiscus</taxon>
    </lineage>
</organism>
<gene>
    <name evidence="8" type="ORF">D0Z07_9041</name>
</gene>
<keyword evidence="4 6" id="KW-0472">Membrane</keyword>
<dbReference type="Proteomes" id="UP000785200">
    <property type="component" value="Unassembled WGS sequence"/>
</dbReference>
<feature type="non-terminal residue" evidence="8">
    <location>
        <position position="1"/>
    </location>
</feature>
<proteinExistence type="inferred from homology"/>
<keyword evidence="9" id="KW-1185">Reference proteome</keyword>
<comment type="caution">
    <text evidence="8">The sequence shown here is derived from an EMBL/GenBank/DDBJ whole genome shotgun (WGS) entry which is preliminary data.</text>
</comment>
<feature type="transmembrane region" description="Helical" evidence="6">
    <location>
        <begin position="101"/>
        <end position="123"/>
    </location>
</feature>
<comment type="subcellular location">
    <subcellularLocation>
        <location evidence="1">Membrane</location>
        <topology evidence="1">Multi-pass membrane protein</topology>
    </subcellularLocation>
</comment>
<keyword evidence="2 6" id="KW-0812">Transmembrane</keyword>
<feature type="domain" description="Rhodopsin" evidence="7">
    <location>
        <begin position="33"/>
        <end position="280"/>
    </location>
</feature>
<feature type="transmembrane region" description="Helical" evidence="6">
    <location>
        <begin position="239"/>
        <end position="262"/>
    </location>
</feature>
<dbReference type="EMBL" id="VNKQ01000019">
    <property type="protein sequence ID" value="KAG0645363.1"/>
    <property type="molecule type" value="Genomic_DNA"/>
</dbReference>
<dbReference type="InterPro" id="IPR049326">
    <property type="entry name" value="Rhodopsin_dom_fungi"/>
</dbReference>
<feature type="transmembrane region" description="Helical" evidence="6">
    <location>
        <begin position="48"/>
        <end position="67"/>
    </location>
</feature>
<evidence type="ECO:0000313" key="9">
    <source>
        <dbReference type="Proteomes" id="UP000785200"/>
    </source>
</evidence>
<sequence length="393" mass="44118">MSVHGIAKHLPEQGLIAITWAGVGLAGIFVTVRTFIRFYKFQRLRGDDYFIYAAFIVLVVNAILQTFQTPGVYYMAKAEAGRVPEDEVLVQKGARYLKLEFTIIGLFWTVLWLVKASFLAFFYHLFDGLPVYRKIWWGVMVFCFFAYSGCWIASINNCHPAADYFALGGCIQILLHATFSINADGKTTGKCNKPVDLRGSVIAISYSTTVDILTDVMIMAMPLNLLWKVKISRKEKMGLAAVFSICFIIIIFAIIRAVQITFTARNDAVLLALWGILESSICRYPRQYPKPIQFVLIAILPAVVVGCLPPFKSLFAHLRAPTNVYSSGGVYGSKTKATDSRVRQNSMPLQLFSSTTKIKSSRLQWDDPRSESREGIVETYNESSNSIFVKRDV</sequence>
<evidence type="ECO:0000256" key="2">
    <source>
        <dbReference type="ARBA" id="ARBA00022692"/>
    </source>
</evidence>
<protein>
    <recommendedName>
        <fullName evidence="7">Rhodopsin domain-containing protein</fullName>
    </recommendedName>
</protein>
<dbReference type="OrthoDB" id="444631at2759"/>
<dbReference type="GO" id="GO:0016020">
    <property type="term" value="C:membrane"/>
    <property type="evidence" value="ECO:0007669"/>
    <property type="project" value="UniProtKB-SubCell"/>
</dbReference>
<evidence type="ECO:0000256" key="4">
    <source>
        <dbReference type="ARBA" id="ARBA00023136"/>
    </source>
</evidence>
<name>A0A9P6VDP0_9HELO</name>
<comment type="similarity">
    <text evidence="5">Belongs to the SAT4 family.</text>
</comment>
<evidence type="ECO:0000256" key="1">
    <source>
        <dbReference type="ARBA" id="ARBA00004141"/>
    </source>
</evidence>
<dbReference type="InterPro" id="IPR052337">
    <property type="entry name" value="SAT4-like"/>
</dbReference>
<feature type="transmembrane region" description="Helical" evidence="6">
    <location>
        <begin position="135"/>
        <end position="155"/>
    </location>
</feature>
<reference evidence="8" key="1">
    <citation type="submission" date="2019-07" db="EMBL/GenBank/DDBJ databases">
        <title>Hyphodiscus hymeniophilus genome sequencing and assembly.</title>
        <authorList>
            <person name="Kramer G."/>
            <person name="Nodwell J."/>
        </authorList>
    </citation>
    <scope>NUCLEOTIDE SEQUENCE</scope>
    <source>
        <strain evidence="8">ATCC 34498</strain>
    </source>
</reference>
<feature type="transmembrane region" description="Helical" evidence="6">
    <location>
        <begin position="15"/>
        <end position="36"/>
    </location>
</feature>
<dbReference type="Pfam" id="PF20684">
    <property type="entry name" value="Fung_rhodopsin"/>
    <property type="match status" value="1"/>
</dbReference>
<feature type="transmembrane region" description="Helical" evidence="6">
    <location>
        <begin position="292"/>
        <end position="311"/>
    </location>
</feature>
<dbReference type="AlphaFoldDB" id="A0A9P6VDP0"/>
<evidence type="ECO:0000256" key="3">
    <source>
        <dbReference type="ARBA" id="ARBA00022989"/>
    </source>
</evidence>
<evidence type="ECO:0000256" key="6">
    <source>
        <dbReference type="SAM" id="Phobius"/>
    </source>
</evidence>